<organism evidence="2 3">
    <name type="scientific">Echinococcus granulosus</name>
    <name type="common">Hydatid tapeworm</name>
    <dbReference type="NCBI Taxonomy" id="6210"/>
    <lineage>
        <taxon>Eukaryota</taxon>
        <taxon>Metazoa</taxon>
        <taxon>Spiralia</taxon>
        <taxon>Lophotrochozoa</taxon>
        <taxon>Platyhelminthes</taxon>
        <taxon>Cestoda</taxon>
        <taxon>Eucestoda</taxon>
        <taxon>Cyclophyllidea</taxon>
        <taxon>Taeniidae</taxon>
        <taxon>Echinococcus</taxon>
        <taxon>Echinococcus granulosus group</taxon>
    </lineage>
</organism>
<dbReference type="GeneID" id="36345885"/>
<feature type="compositionally biased region" description="Polar residues" evidence="1">
    <location>
        <begin position="1"/>
        <end position="11"/>
    </location>
</feature>
<comment type="caution">
    <text evidence="2">The sequence shown here is derived from an EMBL/GenBank/DDBJ whole genome shotgun (WGS) entry which is preliminary data.</text>
</comment>
<dbReference type="AlphaFoldDB" id="W6U8Z2"/>
<reference evidence="2 3" key="1">
    <citation type="journal article" date="2013" name="Nat. Genet.">
        <title>The genome of the hydatid tapeworm Echinococcus granulosus.</title>
        <authorList>
            <person name="Zheng H."/>
            <person name="Zhang W."/>
            <person name="Zhang L."/>
            <person name="Zhang Z."/>
            <person name="Li J."/>
            <person name="Lu G."/>
            <person name="Zhu Y."/>
            <person name="Wang Y."/>
            <person name="Huang Y."/>
            <person name="Liu J."/>
            <person name="Kang H."/>
            <person name="Chen J."/>
            <person name="Wang L."/>
            <person name="Chen A."/>
            <person name="Yu S."/>
            <person name="Gao Z."/>
            <person name="Jin L."/>
            <person name="Gu W."/>
            <person name="Wang Z."/>
            <person name="Zhao L."/>
            <person name="Shi B."/>
            <person name="Wen H."/>
            <person name="Lin R."/>
            <person name="Jones M.K."/>
            <person name="Brejova B."/>
            <person name="Vinar T."/>
            <person name="Zhao G."/>
            <person name="McManus D.P."/>
            <person name="Chen Z."/>
            <person name="Zhou Y."/>
            <person name="Wang S."/>
        </authorList>
    </citation>
    <scope>NUCLEOTIDE SEQUENCE [LARGE SCALE GENOMIC DNA]</scope>
</reference>
<proteinExistence type="predicted"/>
<dbReference type="EMBL" id="APAU02000196">
    <property type="protein sequence ID" value="EUB54962.1"/>
    <property type="molecule type" value="Genomic_DNA"/>
</dbReference>
<dbReference type="CTD" id="36345885"/>
<sequence>MTASRLTSASHCKTAHTAHPAPTEQKIKSTAFKVWSLVKRNRKSVM</sequence>
<dbReference type="RefSeq" id="XP_024346158.1">
    <property type="nucleotide sequence ID" value="XM_024499419.1"/>
</dbReference>
<gene>
    <name evidence="2" type="ORF">EGR_10170</name>
</gene>
<name>W6U8Z2_ECHGR</name>
<dbReference type="KEGG" id="egl:EGR_10170"/>
<evidence type="ECO:0000313" key="3">
    <source>
        <dbReference type="Proteomes" id="UP000019149"/>
    </source>
</evidence>
<accession>W6U8Z2</accession>
<feature type="region of interest" description="Disordered" evidence="1">
    <location>
        <begin position="1"/>
        <end position="25"/>
    </location>
</feature>
<keyword evidence="3" id="KW-1185">Reference proteome</keyword>
<evidence type="ECO:0000256" key="1">
    <source>
        <dbReference type="SAM" id="MobiDB-lite"/>
    </source>
</evidence>
<protein>
    <submittedName>
        <fullName evidence="2">Uncharacterized protein</fullName>
    </submittedName>
</protein>
<evidence type="ECO:0000313" key="2">
    <source>
        <dbReference type="EMBL" id="EUB54962.1"/>
    </source>
</evidence>
<dbReference type="Proteomes" id="UP000019149">
    <property type="component" value="Unassembled WGS sequence"/>
</dbReference>